<dbReference type="GO" id="GO:1990281">
    <property type="term" value="C:efflux pump complex"/>
    <property type="evidence" value="ECO:0007669"/>
    <property type="project" value="TreeGrafter"/>
</dbReference>
<accession>Q1INJ8</accession>
<keyword evidence="10" id="KW-0732">Signal</keyword>
<feature type="coiled-coil region" evidence="8">
    <location>
        <begin position="526"/>
        <end position="553"/>
    </location>
</feature>
<keyword evidence="5" id="KW-0812">Transmembrane</keyword>
<gene>
    <name evidence="11" type="ordered locus">Acid345_2551</name>
</gene>
<dbReference type="GO" id="GO:0015288">
    <property type="term" value="F:porin activity"/>
    <property type="evidence" value="ECO:0007669"/>
    <property type="project" value="TreeGrafter"/>
</dbReference>
<evidence type="ECO:0000256" key="8">
    <source>
        <dbReference type="SAM" id="Coils"/>
    </source>
</evidence>
<evidence type="ECO:0000313" key="11">
    <source>
        <dbReference type="EMBL" id="ABF41552.1"/>
    </source>
</evidence>
<evidence type="ECO:0000313" key="12">
    <source>
        <dbReference type="Proteomes" id="UP000002432"/>
    </source>
</evidence>
<dbReference type="PANTHER" id="PTHR30026:SF23">
    <property type="entry name" value="TO APRF-PUTATIVE OUTER MEMBRANE EFFLUX PROTEIN OR SECRETED ALKALINE PHOSPHATASE-RELATED"/>
    <property type="match status" value="1"/>
</dbReference>
<feature type="region of interest" description="Disordered" evidence="9">
    <location>
        <begin position="27"/>
        <end position="54"/>
    </location>
</feature>
<organism evidence="11 12">
    <name type="scientific">Koribacter versatilis (strain Ellin345)</name>
    <dbReference type="NCBI Taxonomy" id="204669"/>
    <lineage>
        <taxon>Bacteria</taxon>
        <taxon>Pseudomonadati</taxon>
        <taxon>Acidobacteriota</taxon>
        <taxon>Terriglobia</taxon>
        <taxon>Terriglobales</taxon>
        <taxon>Candidatus Korobacteraceae</taxon>
        <taxon>Candidatus Korobacter</taxon>
    </lineage>
</organism>
<dbReference type="InterPro" id="IPR051906">
    <property type="entry name" value="TolC-like"/>
</dbReference>
<evidence type="ECO:0000256" key="7">
    <source>
        <dbReference type="ARBA" id="ARBA00023237"/>
    </source>
</evidence>
<dbReference type="STRING" id="204669.Acid345_2551"/>
<comment type="subcellular location">
    <subcellularLocation>
        <location evidence="1">Cell outer membrane</location>
    </subcellularLocation>
</comment>
<dbReference type="EnsemblBacteria" id="ABF41552">
    <property type="protein sequence ID" value="ABF41552"/>
    <property type="gene ID" value="Acid345_2551"/>
</dbReference>
<sequence length="647" mass="69771">MIPQRFQKVALILALVSVAPDTGFAQAAPAPQTNDAIQQTETSTAMPDREHPQSGGFMPFLRTYQYRPVPDLELDHASKIASLVQNGVLRLSLQDALELAVDNNLDVEIHRYDLAIGETDVLRAKGGGITRGVDFTEAQVPSGVGGPGSPLLNAAAATVNPTNPTITNTFQLNQIQQVQTNLSLQGAAPFSPGPALPAYDATFIGQLGWVRRDPLLTTAGVGTGSALTDTQDNTLTNLSLVQGFSTGTQFQAGVNNSAQILTATGSSVNPYFAPPNAIFVVSQPLLRGFGTGVNRRYIRIANNDQKINRLIFRQQLIDIVSGVTRLYWDLVSLREDVAVKQETLRAAKQLYSDNQSQVEVGTLPPLELTRSQSLVSSSELDLVRSQGLVAQQENVLKSQLARRGSGDAILKTAKIEPTDVFNIPTAENLASVDDLVTQALAARPDLAQAIIQVTNGQITLEGSKNALRPELDLFGSLQTRGSLGAISLAPSVPNPITNPASASARIYEAGVQLTLPIRNRIAQADAQRDTLQLRQMQARLQQLENRVRTEVQNAYTAVDVARTAYSAAVHSREYQEQVLQADKDRLSVGATSNFVIVQDASYLAQARSTEVAARSTYVEARVALDRAIGTVLENNKIDLDEAIRDKK</sequence>
<evidence type="ECO:0000256" key="6">
    <source>
        <dbReference type="ARBA" id="ARBA00023136"/>
    </source>
</evidence>
<dbReference type="Pfam" id="PF02321">
    <property type="entry name" value="OEP"/>
    <property type="match status" value="2"/>
</dbReference>
<proteinExistence type="inferred from homology"/>
<dbReference type="RefSeq" id="WP_011523353.1">
    <property type="nucleotide sequence ID" value="NC_008009.1"/>
</dbReference>
<feature type="compositionally biased region" description="Polar residues" evidence="9">
    <location>
        <begin position="31"/>
        <end position="45"/>
    </location>
</feature>
<keyword evidence="3" id="KW-0813">Transport</keyword>
<name>Q1INJ8_KORVE</name>
<keyword evidence="12" id="KW-1185">Reference proteome</keyword>
<keyword evidence="8" id="KW-0175">Coiled coil</keyword>
<dbReference type="EMBL" id="CP000360">
    <property type="protein sequence ID" value="ABF41552.1"/>
    <property type="molecule type" value="Genomic_DNA"/>
</dbReference>
<dbReference type="Gene3D" id="1.20.1600.10">
    <property type="entry name" value="Outer membrane efflux proteins (OEP)"/>
    <property type="match status" value="1"/>
</dbReference>
<dbReference type="InterPro" id="IPR003423">
    <property type="entry name" value="OMP_efflux"/>
</dbReference>
<evidence type="ECO:0000256" key="4">
    <source>
        <dbReference type="ARBA" id="ARBA00022452"/>
    </source>
</evidence>
<keyword evidence="7" id="KW-0998">Cell outer membrane</keyword>
<dbReference type="KEGG" id="aba:Acid345_2551"/>
<dbReference type="OrthoDB" id="102194at2"/>
<evidence type="ECO:0000256" key="2">
    <source>
        <dbReference type="ARBA" id="ARBA00007613"/>
    </source>
</evidence>
<evidence type="ECO:0000256" key="3">
    <source>
        <dbReference type="ARBA" id="ARBA00022448"/>
    </source>
</evidence>
<dbReference type="GO" id="GO:0015562">
    <property type="term" value="F:efflux transmembrane transporter activity"/>
    <property type="evidence" value="ECO:0007669"/>
    <property type="project" value="InterPro"/>
</dbReference>
<dbReference type="Proteomes" id="UP000002432">
    <property type="component" value="Chromosome"/>
</dbReference>
<feature type="signal peptide" evidence="10">
    <location>
        <begin position="1"/>
        <end position="27"/>
    </location>
</feature>
<dbReference type="AlphaFoldDB" id="Q1INJ8"/>
<dbReference type="SUPFAM" id="SSF56954">
    <property type="entry name" value="Outer membrane efflux proteins (OEP)"/>
    <property type="match status" value="1"/>
</dbReference>
<dbReference type="PANTHER" id="PTHR30026">
    <property type="entry name" value="OUTER MEMBRANE PROTEIN TOLC"/>
    <property type="match status" value="1"/>
</dbReference>
<dbReference type="GO" id="GO:0009279">
    <property type="term" value="C:cell outer membrane"/>
    <property type="evidence" value="ECO:0007669"/>
    <property type="project" value="UniProtKB-SubCell"/>
</dbReference>
<keyword evidence="4" id="KW-1134">Transmembrane beta strand</keyword>
<evidence type="ECO:0000256" key="9">
    <source>
        <dbReference type="SAM" id="MobiDB-lite"/>
    </source>
</evidence>
<evidence type="ECO:0000256" key="10">
    <source>
        <dbReference type="SAM" id="SignalP"/>
    </source>
</evidence>
<comment type="similarity">
    <text evidence="2">Belongs to the outer membrane factor (OMF) (TC 1.B.17) family.</text>
</comment>
<dbReference type="eggNOG" id="COG1538">
    <property type="taxonomic scope" value="Bacteria"/>
</dbReference>
<dbReference type="HOGENOM" id="CLU_022604_0_0_0"/>
<evidence type="ECO:0000256" key="5">
    <source>
        <dbReference type="ARBA" id="ARBA00022692"/>
    </source>
</evidence>
<keyword evidence="6" id="KW-0472">Membrane</keyword>
<feature type="chain" id="PRO_5004191484" evidence="10">
    <location>
        <begin position="28"/>
        <end position="647"/>
    </location>
</feature>
<protein>
    <submittedName>
        <fullName evidence="11">Outer membrane efflux protein</fullName>
    </submittedName>
</protein>
<reference evidence="11 12" key="1">
    <citation type="journal article" date="2009" name="Appl. Environ. Microbiol.">
        <title>Three genomes from the phylum Acidobacteria provide insight into the lifestyles of these microorganisms in soils.</title>
        <authorList>
            <person name="Ward N.L."/>
            <person name="Challacombe J.F."/>
            <person name="Janssen P.H."/>
            <person name="Henrissat B."/>
            <person name="Coutinho P.M."/>
            <person name="Wu M."/>
            <person name="Xie G."/>
            <person name="Haft D.H."/>
            <person name="Sait M."/>
            <person name="Badger J."/>
            <person name="Barabote R.D."/>
            <person name="Bradley B."/>
            <person name="Brettin T.S."/>
            <person name="Brinkac L.M."/>
            <person name="Bruce D."/>
            <person name="Creasy T."/>
            <person name="Daugherty S.C."/>
            <person name="Davidsen T.M."/>
            <person name="DeBoy R.T."/>
            <person name="Detter J.C."/>
            <person name="Dodson R.J."/>
            <person name="Durkin A.S."/>
            <person name="Ganapathy A."/>
            <person name="Gwinn-Giglio M."/>
            <person name="Han C.S."/>
            <person name="Khouri H."/>
            <person name="Kiss H."/>
            <person name="Kothari S.P."/>
            <person name="Madupu R."/>
            <person name="Nelson K.E."/>
            <person name="Nelson W.C."/>
            <person name="Paulsen I."/>
            <person name="Penn K."/>
            <person name="Ren Q."/>
            <person name="Rosovitz M.J."/>
            <person name="Selengut J.D."/>
            <person name="Shrivastava S."/>
            <person name="Sullivan S.A."/>
            <person name="Tapia R."/>
            <person name="Thompson L.S."/>
            <person name="Watkins K.L."/>
            <person name="Yang Q."/>
            <person name="Yu C."/>
            <person name="Zafar N."/>
            <person name="Zhou L."/>
            <person name="Kuske C.R."/>
        </authorList>
    </citation>
    <scope>NUCLEOTIDE SEQUENCE [LARGE SCALE GENOMIC DNA]</scope>
    <source>
        <strain evidence="11 12">Ellin345</strain>
    </source>
</reference>
<evidence type="ECO:0000256" key="1">
    <source>
        <dbReference type="ARBA" id="ARBA00004442"/>
    </source>
</evidence>